<gene>
    <name evidence="2" type="ORF">S06H3_60189</name>
</gene>
<accession>X1QKE9</accession>
<reference evidence="2" key="1">
    <citation type="journal article" date="2014" name="Front. Microbiol.">
        <title>High frequency of phylogenetically diverse reductive dehalogenase-homologous genes in deep subseafloor sedimentary metagenomes.</title>
        <authorList>
            <person name="Kawai M."/>
            <person name="Futagami T."/>
            <person name="Toyoda A."/>
            <person name="Takaki Y."/>
            <person name="Nishi S."/>
            <person name="Hori S."/>
            <person name="Arai W."/>
            <person name="Tsubouchi T."/>
            <person name="Morono Y."/>
            <person name="Uchiyama I."/>
            <person name="Ito T."/>
            <person name="Fujiyama A."/>
            <person name="Inagaki F."/>
            <person name="Takami H."/>
        </authorList>
    </citation>
    <scope>NUCLEOTIDE SEQUENCE</scope>
    <source>
        <strain evidence="2">Expedition CK06-06</strain>
    </source>
</reference>
<evidence type="ECO:0000256" key="1">
    <source>
        <dbReference type="SAM" id="Phobius"/>
    </source>
</evidence>
<dbReference type="AlphaFoldDB" id="X1QKE9"/>
<dbReference type="EMBL" id="BARV01039225">
    <property type="protein sequence ID" value="GAI55296.1"/>
    <property type="molecule type" value="Genomic_DNA"/>
</dbReference>
<sequence length="53" mass="5861">MSEVWLALIYTLVPLITAITALVVAIRANNKGIRNNKTLSDQNLRALKGKPKE</sequence>
<keyword evidence="1" id="KW-0472">Membrane</keyword>
<name>X1QKE9_9ZZZZ</name>
<evidence type="ECO:0000313" key="2">
    <source>
        <dbReference type="EMBL" id="GAI55296.1"/>
    </source>
</evidence>
<feature type="transmembrane region" description="Helical" evidence="1">
    <location>
        <begin position="6"/>
        <end position="26"/>
    </location>
</feature>
<proteinExistence type="predicted"/>
<comment type="caution">
    <text evidence="2">The sequence shown here is derived from an EMBL/GenBank/DDBJ whole genome shotgun (WGS) entry which is preliminary data.</text>
</comment>
<keyword evidence="1" id="KW-0812">Transmembrane</keyword>
<organism evidence="2">
    <name type="scientific">marine sediment metagenome</name>
    <dbReference type="NCBI Taxonomy" id="412755"/>
    <lineage>
        <taxon>unclassified sequences</taxon>
        <taxon>metagenomes</taxon>
        <taxon>ecological metagenomes</taxon>
    </lineage>
</organism>
<protein>
    <submittedName>
        <fullName evidence="2">Uncharacterized protein</fullName>
    </submittedName>
</protein>
<keyword evidence="1" id="KW-1133">Transmembrane helix</keyword>